<organism evidence="2 3">
    <name type="scientific">Tegillarca granosa</name>
    <name type="common">Malaysian cockle</name>
    <name type="synonym">Anadara granosa</name>
    <dbReference type="NCBI Taxonomy" id="220873"/>
    <lineage>
        <taxon>Eukaryota</taxon>
        <taxon>Metazoa</taxon>
        <taxon>Spiralia</taxon>
        <taxon>Lophotrochozoa</taxon>
        <taxon>Mollusca</taxon>
        <taxon>Bivalvia</taxon>
        <taxon>Autobranchia</taxon>
        <taxon>Pteriomorphia</taxon>
        <taxon>Arcoida</taxon>
        <taxon>Arcoidea</taxon>
        <taxon>Arcidae</taxon>
        <taxon>Tegillarca</taxon>
    </lineage>
</organism>
<evidence type="ECO:0000256" key="1">
    <source>
        <dbReference type="SAM" id="Phobius"/>
    </source>
</evidence>
<keyword evidence="1" id="KW-1133">Transmembrane helix</keyword>
<feature type="transmembrane region" description="Helical" evidence="1">
    <location>
        <begin position="7"/>
        <end position="30"/>
    </location>
</feature>
<evidence type="ECO:0000313" key="3">
    <source>
        <dbReference type="Proteomes" id="UP001217089"/>
    </source>
</evidence>
<dbReference type="Proteomes" id="UP001217089">
    <property type="component" value="Unassembled WGS sequence"/>
</dbReference>
<feature type="transmembrane region" description="Helical" evidence="1">
    <location>
        <begin position="78"/>
        <end position="100"/>
    </location>
</feature>
<proteinExistence type="predicted"/>
<comment type="caution">
    <text evidence="2">The sequence shown here is derived from an EMBL/GenBank/DDBJ whole genome shotgun (WGS) entry which is preliminary data.</text>
</comment>
<sequence length="141" mass="15580">MSTSRKIPVLAIIAIIVIIISGILQLIALATPYWHTIYSRGDVRAGHGGLWHGCFRLTNIVYCSSPTHVPGWLMAVRILEVIGMMFMSGALMMMVIFLVVSSVKWSKITRNSAAASALISDFFKPIDVYFPCGTKSLQSRF</sequence>
<gene>
    <name evidence="2" type="ORF">KUTeg_015286</name>
</gene>
<accession>A0ABQ9ETB0</accession>
<reference evidence="2 3" key="1">
    <citation type="submission" date="2022-12" db="EMBL/GenBank/DDBJ databases">
        <title>Chromosome-level genome of Tegillarca granosa.</title>
        <authorList>
            <person name="Kim J."/>
        </authorList>
    </citation>
    <scope>NUCLEOTIDE SEQUENCE [LARGE SCALE GENOMIC DNA]</scope>
    <source>
        <strain evidence="2">Teg-2019</strain>
        <tissue evidence="2">Adductor muscle</tissue>
    </source>
</reference>
<dbReference type="InterPro" id="IPR010761">
    <property type="entry name" value="Clc_prot-like"/>
</dbReference>
<dbReference type="Pfam" id="PF07062">
    <property type="entry name" value="Clc-like"/>
    <property type="match status" value="1"/>
</dbReference>
<dbReference type="EMBL" id="JARBDR010000793">
    <property type="protein sequence ID" value="KAJ8307202.1"/>
    <property type="molecule type" value="Genomic_DNA"/>
</dbReference>
<keyword evidence="3" id="KW-1185">Reference proteome</keyword>
<evidence type="ECO:0000313" key="2">
    <source>
        <dbReference type="EMBL" id="KAJ8307202.1"/>
    </source>
</evidence>
<protein>
    <submittedName>
        <fullName evidence="2">Uncharacterized protein</fullName>
    </submittedName>
</protein>
<keyword evidence="1" id="KW-0812">Transmembrane</keyword>
<name>A0ABQ9ETB0_TEGGR</name>
<dbReference type="Gene3D" id="1.20.140.150">
    <property type="match status" value="1"/>
</dbReference>
<keyword evidence="1" id="KW-0472">Membrane</keyword>